<keyword evidence="3" id="KW-1185">Reference proteome</keyword>
<keyword evidence="1" id="KW-0812">Transmembrane</keyword>
<sequence>MQLYAWDNPRLATRKWKIFSFLRLLQFYALVFMICGVLQFGISIFYEKISGKPDPFFSYFMIAEAYVFAILIWTRSRIVFVIMTFYFAFRAVTQLIFHISDNPEFSEISRNSNFLENLDFLRQTIQIFSTILYCSLVILFPIIAFLDIFLLK</sequence>
<accession>A0A2G5VNE2</accession>
<comment type="caution">
    <text evidence="2">The sequence shown here is derived from an EMBL/GenBank/DDBJ whole genome shotgun (WGS) entry which is preliminary data.</text>
</comment>
<reference evidence="3" key="1">
    <citation type="submission" date="2017-10" db="EMBL/GenBank/DDBJ databases">
        <title>Rapid genome shrinkage in a self-fertile nematode reveals novel sperm competition proteins.</title>
        <authorList>
            <person name="Yin D."/>
            <person name="Schwarz E.M."/>
            <person name="Thomas C.G."/>
            <person name="Felde R.L."/>
            <person name="Korf I.F."/>
            <person name="Cutter A.D."/>
            <person name="Schartner C.M."/>
            <person name="Ralston E.J."/>
            <person name="Meyer B.J."/>
            <person name="Haag E.S."/>
        </authorList>
    </citation>
    <scope>NUCLEOTIDE SEQUENCE [LARGE SCALE GENOMIC DNA]</scope>
    <source>
        <strain evidence="3">JU1422</strain>
    </source>
</reference>
<evidence type="ECO:0000313" key="3">
    <source>
        <dbReference type="Proteomes" id="UP000230233"/>
    </source>
</evidence>
<feature type="transmembrane region" description="Helical" evidence="1">
    <location>
        <begin position="125"/>
        <end position="151"/>
    </location>
</feature>
<name>A0A2G5VNE2_9PELO</name>
<proteinExistence type="predicted"/>
<gene>
    <name evidence="2" type="primary">Cni-F36H2.4</name>
    <name evidence="2" type="synonym">Cnig_chr_I.g307</name>
    <name evidence="2" type="ORF">B9Z55_000307</name>
</gene>
<protein>
    <submittedName>
        <fullName evidence="2">Uncharacterized protein</fullName>
    </submittedName>
</protein>
<dbReference type="Proteomes" id="UP000230233">
    <property type="component" value="Chromosome I"/>
</dbReference>
<keyword evidence="1" id="KW-0472">Membrane</keyword>
<organism evidence="2 3">
    <name type="scientific">Caenorhabditis nigoni</name>
    <dbReference type="NCBI Taxonomy" id="1611254"/>
    <lineage>
        <taxon>Eukaryota</taxon>
        <taxon>Metazoa</taxon>
        <taxon>Ecdysozoa</taxon>
        <taxon>Nematoda</taxon>
        <taxon>Chromadorea</taxon>
        <taxon>Rhabditida</taxon>
        <taxon>Rhabditina</taxon>
        <taxon>Rhabditomorpha</taxon>
        <taxon>Rhabditoidea</taxon>
        <taxon>Rhabditidae</taxon>
        <taxon>Peloderinae</taxon>
        <taxon>Caenorhabditis</taxon>
    </lineage>
</organism>
<feature type="transmembrane region" description="Helical" evidence="1">
    <location>
        <begin position="56"/>
        <end position="73"/>
    </location>
</feature>
<dbReference type="EMBL" id="PDUG01000001">
    <property type="protein sequence ID" value="PIC53313.1"/>
    <property type="molecule type" value="Genomic_DNA"/>
</dbReference>
<dbReference type="AlphaFoldDB" id="A0A2G5VNE2"/>
<evidence type="ECO:0000256" key="1">
    <source>
        <dbReference type="SAM" id="Phobius"/>
    </source>
</evidence>
<keyword evidence="1" id="KW-1133">Transmembrane helix</keyword>
<evidence type="ECO:0000313" key="2">
    <source>
        <dbReference type="EMBL" id="PIC53313.1"/>
    </source>
</evidence>
<feature type="transmembrane region" description="Helical" evidence="1">
    <location>
        <begin position="21"/>
        <end position="44"/>
    </location>
</feature>
<feature type="transmembrane region" description="Helical" evidence="1">
    <location>
        <begin position="78"/>
        <end position="97"/>
    </location>
</feature>